<dbReference type="EMBL" id="CAESAN010000044">
    <property type="protein sequence ID" value="CAB4342169.1"/>
    <property type="molecule type" value="Genomic_DNA"/>
</dbReference>
<proteinExistence type="inferred from homology"/>
<protein>
    <submittedName>
        <fullName evidence="1">Unannotated protein</fullName>
    </submittedName>
</protein>
<name>A0A6J5ZMF9_9ZZZZ</name>
<organism evidence="1">
    <name type="scientific">freshwater metagenome</name>
    <dbReference type="NCBI Taxonomy" id="449393"/>
    <lineage>
        <taxon>unclassified sequences</taxon>
        <taxon>metagenomes</taxon>
        <taxon>ecological metagenomes</taxon>
    </lineage>
</organism>
<dbReference type="PANTHER" id="PTHR34039">
    <property type="entry name" value="UPF0102 PROTEIN YRAN"/>
    <property type="match status" value="1"/>
</dbReference>
<dbReference type="NCBIfam" id="NF009154">
    <property type="entry name" value="PRK12497.3-3"/>
    <property type="match status" value="1"/>
</dbReference>
<dbReference type="CDD" id="cd20736">
    <property type="entry name" value="PoNe_Nuclease"/>
    <property type="match status" value="1"/>
</dbReference>
<evidence type="ECO:0000313" key="1">
    <source>
        <dbReference type="EMBL" id="CAB4342169.1"/>
    </source>
</evidence>
<reference evidence="1" key="1">
    <citation type="submission" date="2020-05" db="EMBL/GenBank/DDBJ databases">
        <authorList>
            <person name="Chiriac C."/>
            <person name="Salcher M."/>
            <person name="Ghai R."/>
            <person name="Kavagutti S V."/>
        </authorList>
    </citation>
    <scope>NUCLEOTIDE SEQUENCE</scope>
</reference>
<gene>
    <name evidence="1" type="ORF">UFOPK3547_00675</name>
</gene>
<dbReference type="HAMAP" id="MF_00048">
    <property type="entry name" value="UPF0102"/>
    <property type="match status" value="1"/>
</dbReference>
<dbReference type="Gene3D" id="3.40.1350.10">
    <property type="match status" value="1"/>
</dbReference>
<dbReference type="PANTHER" id="PTHR34039:SF1">
    <property type="entry name" value="UPF0102 PROTEIN YRAN"/>
    <property type="match status" value="1"/>
</dbReference>
<sequence length="138" mass="16073">MDSQHRRFYFRRIRSTTPDPRHVLGRAGERLALEHLQRLGYLLVARNHRTRYGEIDLIVLIGSTLVFVEVKTRRSRDAASPWDSLNHHKRKQVRRLAGAFLAENPQRPSPRSLRFDAIGILLDGRGMLVRLDHIEDAF</sequence>
<dbReference type="GO" id="GO:0003676">
    <property type="term" value="F:nucleic acid binding"/>
    <property type="evidence" value="ECO:0007669"/>
    <property type="project" value="InterPro"/>
</dbReference>
<accession>A0A6J5ZMF9</accession>
<dbReference type="InterPro" id="IPR011335">
    <property type="entry name" value="Restrct_endonuc-II-like"/>
</dbReference>
<dbReference type="InterPro" id="IPR011856">
    <property type="entry name" value="tRNA_endonuc-like_dom_sf"/>
</dbReference>
<dbReference type="SUPFAM" id="SSF52980">
    <property type="entry name" value="Restriction endonuclease-like"/>
    <property type="match status" value="1"/>
</dbReference>
<dbReference type="Pfam" id="PF02021">
    <property type="entry name" value="UPF0102"/>
    <property type="match status" value="1"/>
</dbReference>
<dbReference type="InterPro" id="IPR003509">
    <property type="entry name" value="UPF0102_YraN-like"/>
</dbReference>
<dbReference type="AlphaFoldDB" id="A0A6J5ZMF9"/>